<evidence type="ECO:0000313" key="3">
    <source>
        <dbReference type="EMBL" id="REL31593.1"/>
    </source>
</evidence>
<evidence type="ECO:0000256" key="1">
    <source>
        <dbReference type="SAM" id="SignalP"/>
    </source>
</evidence>
<dbReference type="Pfam" id="PF04264">
    <property type="entry name" value="YceI"/>
    <property type="match status" value="1"/>
</dbReference>
<dbReference type="InterPro" id="IPR036761">
    <property type="entry name" value="TTHA0802/YceI-like_sf"/>
</dbReference>
<dbReference type="Proteomes" id="UP000256899">
    <property type="component" value="Unassembled WGS sequence"/>
</dbReference>
<dbReference type="RefSeq" id="WP_116016550.1">
    <property type="nucleotide sequence ID" value="NZ_QUOT01000001.1"/>
</dbReference>
<feature type="signal peptide" evidence="1">
    <location>
        <begin position="1"/>
        <end position="24"/>
    </location>
</feature>
<keyword evidence="4" id="KW-1185">Reference proteome</keyword>
<dbReference type="Gene3D" id="2.40.128.110">
    <property type="entry name" value="Lipid/polyisoprenoid-binding, YceI-like"/>
    <property type="match status" value="1"/>
</dbReference>
<evidence type="ECO:0000313" key="4">
    <source>
        <dbReference type="Proteomes" id="UP000256899"/>
    </source>
</evidence>
<sequence length="198" mass="22110">MRRLLILTVLVHCLSLLFSLPVFAGWQLNSSESQLNFVTTKNSEVAEVHSFENLTGDINKQGQVSFKVSLASVDTAIPIRDERMQKYLFKLDTFASADFTGEVDIRFIEALPAGQVKYLPLSGNIHLHGNKQAVTMKVQLIKLTKNRFVVNTVKPLIINANQYNLVAGVEKLRTIAGLSNISNAVPVTFNLLFEYQTK</sequence>
<dbReference type="InterPro" id="IPR007372">
    <property type="entry name" value="Lipid/polyisoprenoid-bd_YceI"/>
</dbReference>
<dbReference type="InterPro" id="IPR027016">
    <property type="entry name" value="UCP029811"/>
</dbReference>
<accession>A0A3E0U4W5</accession>
<feature type="chain" id="PRO_5017603088" evidence="1">
    <location>
        <begin position="25"/>
        <end position="198"/>
    </location>
</feature>
<proteinExistence type="predicted"/>
<dbReference type="EMBL" id="QUOT01000001">
    <property type="protein sequence ID" value="REL31593.1"/>
    <property type="molecule type" value="Genomic_DNA"/>
</dbReference>
<reference evidence="4" key="1">
    <citation type="submission" date="2018-08" db="EMBL/GenBank/DDBJ databases">
        <title>Thalassotalea euphylliae genome.</title>
        <authorList>
            <person name="Summers S."/>
            <person name="Rice S.A."/>
            <person name="Freckelton M.L."/>
            <person name="Nedved B.T."/>
            <person name="Hadfield M.G."/>
        </authorList>
    </citation>
    <scope>NUCLEOTIDE SEQUENCE [LARGE SCALE GENOMIC DNA]</scope>
    <source>
        <strain evidence="4">H3</strain>
    </source>
</reference>
<feature type="domain" description="Lipid/polyisoprenoid-binding YceI-like" evidence="2">
    <location>
        <begin position="25"/>
        <end position="194"/>
    </location>
</feature>
<dbReference type="AlphaFoldDB" id="A0A3E0U4W5"/>
<dbReference type="SMART" id="SM00867">
    <property type="entry name" value="YceI"/>
    <property type="match status" value="1"/>
</dbReference>
<name>A0A3E0U4W5_9GAMM</name>
<keyword evidence="1" id="KW-0732">Signal</keyword>
<gene>
    <name evidence="3" type="ORF">DXX94_13170</name>
</gene>
<evidence type="ECO:0000259" key="2">
    <source>
        <dbReference type="SMART" id="SM00867"/>
    </source>
</evidence>
<dbReference type="PIRSF" id="PIRSF029811">
    <property type="entry name" value="UCP029811"/>
    <property type="match status" value="1"/>
</dbReference>
<dbReference type="SUPFAM" id="SSF101874">
    <property type="entry name" value="YceI-like"/>
    <property type="match status" value="1"/>
</dbReference>
<protein>
    <submittedName>
        <fullName evidence="3">YceI family protein</fullName>
    </submittedName>
</protein>
<comment type="caution">
    <text evidence="3">The sequence shown here is derived from an EMBL/GenBank/DDBJ whole genome shotgun (WGS) entry which is preliminary data.</text>
</comment>
<organism evidence="3 4">
    <name type="scientific">Thalassotalea euphylliae</name>
    <dbReference type="NCBI Taxonomy" id="1655234"/>
    <lineage>
        <taxon>Bacteria</taxon>
        <taxon>Pseudomonadati</taxon>
        <taxon>Pseudomonadota</taxon>
        <taxon>Gammaproteobacteria</taxon>
        <taxon>Alteromonadales</taxon>
        <taxon>Colwelliaceae</taxon>
        <taxon>Thalassotalea</taxon>
    </lineage>
</organism>